<evidence type="ECO:0000313" key="2">
    <source>
        <dbReference type="Proteomes" id="UP000242317"/>
    </source>
</evidence>
<dbReference type="AlphaFoldDB" id="A0A1G6HG97"/>
<gene>
    <name evidence="1" type="ORF">SAMN05421749_102208</name>
</gene>
<evidence type="ECO:0008006" key="3">
    <source>
        <dbReference type="Google" id="ProtNLM"/>
    </source>
</evidence>
<accession>A0A1G6HG97</accession>
<name>A0A1G6HG97_9GAMM</name>
<keyword evidence="2" id="KW-1185">Reference proteome</keyword>
<sequence>MRKLKIILAMPSHSNFAQPIQENLQHHDIDVSFIDCSPEYQINIKLNYLHKIYHFFHKYLFLDPTYKVKAKNKIKEKIIDDTIKRTMANRSVDFTLVIRPDLFSLQQLKMMKSATSDKLIGYQWNGLNRLPKTVQSINQFDQFYVFDPLDLSNDDYQKYHLQGTTNFYFDMYLPQPIAHEGVVAYFVGIHFDDRTATLEKCAQALLKQGILLDFNILYFKKNKITSNTYQCKTIKLITDSIKFDENIDRINQSDILVDVVNPIHHGLSFRTFEALYYQKKLITNNSTVKDYDFYHPNNILIWDGEDLSMLGEFLRLPYHHIDDSIRDKYSFKNWIKNILNLEPYQKILLPNAKI</sequence>
<evidence type="ECO:0000313" key="1">
    <source>
        <dbReference type="EMBL" id="SDB93262.1"/>
    </source>
</evidence>
<organism evidence="1 2">
    <name type="scientific">Acinetobacter marinus</name>
    <dbReference type="NCBI Taxonomy" id="281375"/>
    <lineage>
        <taxon>Bacteria</taxon>
        <taxon>Pseudomonadati</taxon>
        <taxon>Pseudomonadota</taxon>
        <taxon>Gammaproteobacteria</taxon>
        <taxon>Moraxellales</taxon>
        <taxon>Moraxellaceae</taxon>
        <taxon>Acinetobacter</taxon>
    </lineage>
</organism>
<proteinExistence type="predicted"/>
<dbReference type="EMBL" id="FMYK01000002">
    <property type="protein sequence ID" value="SDB93262.1"/>
    <property type="molecule type" value="Genomic_DNA"/>
</dbReference>
<protein>
    <recommendedName>
        <fullName evidence="3">Lipopolysaccharide biosynthesis protein</fullName>
    </recommendedName>
</protein>
<dbReference type="OrthoDB" id="3251881at2"/>
<dbReference type="Proteomes" id="UP000242317">
    <property type="component" value="Unassembled WGS sequence"/>
</dbReference>
<reference evidence="2" key="1">
    <citation type="submission" date="2016-09" db="EMBL/GenBank/DDBJ databases">
        <authorList>
            <person name="Varghese N."/>
            <person name="Submissions S."/>
        </authorList>
    </citation>
    <scope>NUCLEOTIDE SEQUENCE [LARGE SCALE GENOMIC DNA]</scope>
    <source>
        <strain evidence="2">ANC 3699</strain>
    </source>
</reference>
<dbReference type="RefSeq" id="WP_092616609.1">
    <property type="nucleotide sequence ID" value="NZ_FMYK01000002.1"/>
</dbReference>